<name>A0AAD5N6J7_PARTN</name>
<sequence>MQTAFSTDVQDSDIPFTESKTSPSCFYYAGYSGDVPRRQFLERCQKSAHVILAFSSVRLVSTIELDVHKHGTKIGIPIKKLSTLVVFEVCGREEDIDQLMSAYSSDFKKIPEHEQESFASVISHLNQLMLT</sequence>
<keyword evidence="2" id="KW-1185">Reference proteome</keyword>
<organism evidence="1 2">
    <name type="scientific">Parelaphostrongylus tenuis</name>
    <name type="common">Meningeal worm</name>
    <dbReference type="NCBI Taxonomy" id="148309"/>
    <lineage>
        <taxon>Eukaryota</taxon>
        <taxon>Metazoa</taxon>
        <taxon>Ecdysozoa</taxon>
        <taxon>Nematoda</taxon>
        <taxon>Chromadorea</taxon>
        <taxon>Rhabditida</taxon>
        <taxon>Rhabditina</taxon>
        <taxon>Rhabditomorpha</taxon>
        <taxon>Strongyloidea</taxon>
        <taxon>Metastrongylidae</taxon>
        <taxon>Parelaphostrongylus</taxon>
    </lineage>
</organism>
<reference evidence="1" key="1">
    <citation type="submission" date="2021-06" db="EMBL/GenBank/DDBJ databases">
        <title>Parelaphostrongylus tenuis whole genome reference sequence.</title>
        <authorList>
            <person name="Garwood T.J."/>
            <person name="Larsen P.A."/>
            <person name="Fountain-Jones N.M."/>
            <person name="Garbe J.R."/>
            <person name="Macchietto M.G."/>
            <person name="Kania S.A."/>
            <person name="Gerhold R.W."/>
            <person name="Richards J.E."/>
            <person name="Wolf T.M."/>
        </authorList>
    </citation>
    <scope>NUCLEOTIDE SEQUENCE</scope>
    <source>
        <strain evidence="1">MNPRO001-30</strain>
        <tissue evidence="1">Meninges</tissue>
    </source>
</reference>
<dbReference type="EMBL" id="JAHQIW010003531">
    <property type="protein sequence ID" value="KAJ1359009.1"/>
    <property type="molecule type" value="Genomic_DNA"/>
</dbReference>
<accession>A0AAD5N6J7</accession>
<dbReference type="AlphaFoldDB" id="A0AAD5N6J7"/>
<gene>
    <name evidence="1" type="ORF">KIN20_017619</name>
</gene>
<protein>
    <submittedName>
        <fullName evidence="1">Uncharacterized protein</fullName>
    </submittedName>
</protein>
<proteinExistence type="predicted"/>
<dbReference type="Proteomes" id="UP001196413">
    <property type="component" value="Unassembled WGS sequence"/>
</dbReference>
<evidence type="ECO:0000313" key="2">
    <source>
        <dbReference type="Proteomes" id="UP001196413"/>
    </source>
</evidence>
<evidence type="ECO:0000313" key="1">
    <source>
        <dbReference type="EMBL" id="KAJ1359009.1"/>
    </source>
</evidence>
<comment type="caution">
    <text evidence="1">The sequence shown here is derived from an EMBL/GenBank/DDBJ whole genome shotgun (WGS) entry which is preliminary data.</text>
</comment>